<gene>
    <name evidence="10" type="ORF">EG68_08832</name>
</gene>
<feature type="compositionally biased region" description="Polar residues" evidence="8">
    <location>
        <begin position="408"/>
        <end position="422"/>
    </location>
</feature>
<evidence type="ECO:0000256" key="2">
    <source>
        <dbReference type="ARBA" id="ARBA00022473"/>
    </source>
</evidence>
<dbReference type="OrthoDB" id="3501850at2759"/>
<organism evidence="10 11">
    <name type="scientific">Paragonimus skrjabini miyazakii</name>
    <dbReference type="NCBI Taxonomy" id="59628"/>
    <lineage>
        <taxon>Eukaryota</taxon>
        <taxon>Metazoa</taxon>
        <taxon>Spiralia</taxon>
        <taxon>Lophotrochozoa</taxon>
        <taxon>Platyhelminthes</taxon>
        <taxon>Trematoda</taxon>
        <taxon>Digenea</taxon>
        <taxon>Plagiorchiida</taxon>
        <taxon>Troglotremata</taxon>
        <taxon>Troglotrematidae</taxon>
        <taxon>Paragonimus</taxon>
    </lineage>
</organism>
<reference evidence="10" key="1">
    <citation type="submission" date="2019-07" db="EMBL/GenBank/DDBJ databases">
        <title>Annotation for the trematode Paragonimus miyazaki's.</title>
        <authorList>
            <person name="Choi Y.-J."/>
        </authorList>
    </citation>
    <scope>NUCLEOTIDE SEQUENCE</scope>
    <source>
        <strain evidence="10">Japan</strain>
    </source>
</reference>
<evidence type="ECO:0000256" key="3">
    <source>
        <dbReference type="ARBA" id="ARBA00023125"/>
    </source>
</evidence>
<dbReference type="InterPro" id="IPR009057">
    <property type="entry name" value="Homeodomain-like_sf"/>
</dbReference>
<dbReference type="SUPFAM" id="SSF46689">
    <property type="entry name" value="Homeodomain-like"/>
    <property type="match status" value="1"/>
</dbReference>
<feature type="DNA-binding region" description="Homeobox" evidence="6">
    <location>
        <begin position="309"/>
        <end position="368"/>
    </location>
</feature>
<dbReference type="Proteomes" id="UP000822476">
    <property type="component" value="Unassembled WGS sequence"/>
</dbReference>
<evidence type="ECO:0000256" key="6">
    <source>
        <dbReference type="PROSITE-ProRule" id="PRU00108"/>
    </source>
</evidence>
<dbReference type="Pfam" id="PF00046">
    <property type="entry name" value="Homeodomain"/>
    <property type="match status" value="1"/>
</dbReference>
<dbReference type="GO" id="GO:0000978">
    <property type="term" value="F:RNA polymerase II cis-regulatory region sequence-specific DNA binding"/>
    <property type="evidence" value="ECO:0007669"/>
    <property type="project" value="TreeGrafter"/>
</dbReference>
<feature type="region of interest" description="Disordered" evidence="8">
    <location>
        <begin position="687"/>
        <end position="707"/>
    </location>
</feature>
<keyword evidence="4 6" id="KW-0371">Homeobox</keyword>
<proteinExistence type="inferred from homology"/>
<dbReference type="GO" id="GO:0005634">
    <property type="term" value="C:nucleus"/>
    <property type="evidence" value="ECO:0007669"/>
    <property type="project" value="UniProtKB-SubCell"/>
</dbReference>
<dbReference type="EMBL" id="JTDE01004795">
    <property type="protein sequence ID" value="KAF7252997.1"/>
    <property type="molecule type" value="Genomic_DNA"/>
</dbReference>
<dbReference type="CDD" id="cd00086">
    <property type="entry name" value="homeodomain"/>
    <property type="match status" value="1"/>
</dbReference>
<dbReference type="Pfam" id="PF16878">
    <property type="entry name" value="SIX1_SD"/>
    <property type="match status" value="1"/>
</dbReference>
<dbReference type="PROSITE" id="PS00027">
    <property type="entry name" value="HOMEOBOX_1"/>
    <property type="match status" value="1"/>
</dbReference>
<dbReference type="PANTHER" id="PTHR10390:SF61">
    <property type="entry name" value="HOMEOBOX PROTEIN SIX2"/>
    <property type="match status" value="1"/>
</dbReference>
<comment type="similarity">
    <text evidence="1">Belongs to the SIX/Sine oculis homeobox family.</text>
</comment>
<protein>
    <recommendedName>
        <fullName evidence="9">Homeobox domain-containing protein</fullName>
    </recommendedName>
</protein>
<comment type="caution">
    <text evidence="10">The sequence shown here is derived from an EMBL/GenBank/DDBJ whole genome shotgun (WGS) entry which is preliminary data.</text>
</comment>
<evidence type="ECO:0000256" key="4">
    <source>
        <dbReference type="ARBA" id="ARBA00023155"/>
    </source>
</evidence>
<keyword evidence="2" id="KW-0217">Developmental protein</keyword>
<evidence type="ECO:0000259" key="9">
    <source>
        <dbReference type="PROSITE" id="PS50071"/>
    </source>
</evidence>
<feature type="region of interest" description="Disordered" evidence="8">
    <location>
        <begin position="817"/>
        <end position="873"/>
    </location>
</feature>
<feature type="compositionally biased region" description="Low complexity" evidence="8">
    <location>
        <begin position="837"/>
        <end position="857"/>
    </location>
</feature>
<dbReference type="SMART" id="SM00389">
    <property type="entry name" value="HOX"/>
    <property type="match status" value="1"/>
</dbReference>
<keyword evidence="5 6" id="KW-0539">Nucleus</keyword>
<evidence type="ECO:0000256" key="8">
    <source>
        <dbReference type="SAM" id="MobiDB-lite"/>
    </source>
</evidence>
<dbReference type="Gene3D" id="1.10.10.60">
    <property type="entry name" value="Homeodomain-like"/>
    <property type="match status" value="1"/>
</dbReference>
<dbReference type="InterPro" id="IPR031701">
    <property type="entry name" value="SIX1_SD"/>
</dbReference>
<keyword evidence="11" id="KW-1185">Reference proteome</keyword>
<dbReference type="GO" id="GO:0000981">
    <property type="term" value="F:DNA-binding transcription factor activity, RNA polymerase II-specific"/>
    <property type="evidence" value="ECO:0007669"/>
    <property type="project" value="InterPro"/>
</dbReference>
<feature type="compositionally biased region" description="Basic and acidic residues" evidence="8">
    <location>
        <begin position="382"/>
        <end position="394"/>
    </location>
</feature>
<keyword evidence="3 6" id="KW-0238">DNA-binding</keyword>
<comment type="subcellular location">
    <subcellularLocation>
        <location evidence="6 7">Nucleus</location>
    </subcellularLocation>
</comment>
<accession>A0A8S9YRU3</accession>
<feature type="domain" description="Homeobox" evidence="9">
    <location>
        <begin position="307"/>
        <end position="367"/>
    </location>
</feature>
<dbReference type="InterPro" id="IPR017970">
    <property type="entry name" value="Homeobox_CS"/>
</dbReference>
<evidence type="ECO:0000256" key="7">
    <source>
        <dbReference type="RuleBase" id="RU000682"/>
    </source>
</evidence>
<evidence type="ECO:0000313" key="11">
    <source>
        <dbReference type="Proteomes" id="UP000822476"/>
    </source>
</evidence>
<evidence type="ECO:0000313" key="10">
    <source>
        <dbReference type="EMBL" id="KAF7252997.1"/>
    </source>
</evidence>
<evidence type="ECO:0000256" key="5">
    <source>
        <dbReference type="ARBA" id="ARBA00023242"/>
    </source>
</evidence>
<sequence length="873" mass="96843">MLEHPSGLYFTNGNFIPTTTRTTPETIGTMMTMSEVEFTATLPQSTLVNLTTTATAAVTVTSARKLFHGTSPTNLSLSADSSLNDSRPVYNGHFQDYHQAAKSIQSQSHIYGPHLSGYNWRLPTSQNLTYPTPPPITTFLHTTGTFQNLYTDDNTTDCADTLLVTTKSAHSSPWTNMDKSHDTSDARRRCEWCFTGPQITCICEVLQQRGDIGRLEYFLQTLPQTEQVQLSESVLAARAAVAFHKGHFTELYALLESRTFSVEHHPRLQSLWLRAHYAEEEKVKGRALGAVAKYRIRRKFPLPRTIWDGEETSYCFKEKSRTLLREWYNSNPYPSPRDKRELAEATGLTTTQVSNWFKNRRQRDRATTDSRGGMGGGDLTGEEERGDNSEDKSYGNDGPGGDSESETDGPTTSSRFNQYQTHSKTRPSPLFCHPNVTVVPPLEVGIGSKRTKHLDLTNIPYHLVPSNLLNYETGPSAIGQPIIGQVEPGNEALNSFENYLKLRDLHTCGLEVQRYTPAGFDIHKPNVAMTLMEPILGYRSSDLSTFPQIPHSSCDYCPRIQTTHAGIPYNYSHMSPFGPDLLEFSKKLPSSTTVYVPSLASTVSTSVGSHYITTGQLANWTEHREPSVNALASVTSVGLSKAALSFGADIVLFDTHPSSYTHSVPHFPINSTAQILSTSKQILGKLRNEDESSNSDTSCSEESVNDPDMNLLLPPVSQTPFLLDLNPVMSKPLQSNGFTHAVGLQRGLPVYSQGNFSSSQLSGCGLAVNGELQNSCQETHYDAEDSLKTYTHSSACSTVLRQSVRLEMEGQRPVMTSWTTDDSIGLHHSHQPSGNLQQQSNRQGEQQQPTLSLQQEQQRPHHTQPLLLYQQTL</sequence>
<dbReference type="PANTHER" id="PTHR10390">
    <property type="entry name" value="HOMEOBOX PROTEIN SIX"/>
    <property type="match status" value="1"/>
</dbReference>
<dbReference type="PROSITE" id="PS50071">
    <property type="entry name" value="HOMEOBOX_2"/>
    <property type="match status" value="1"/>
</dbReference>
<dbReference type="InterPro" id="IPR001356">
    <property type="entry name" value="HD"/>
</dbReference>
<feature type="region of interest" description="Disordered" evidence="8">
    <location>
        <begin position="353"/>
        <end position="434"/>
    </location>
</feature>
<dbReference type="AlphaFoldDB" id="A0A8S9YRU3"/>
<name>A0A8S9YRU3_9TREM</name>
<evidence type="ECO:0000256" key="1">
    <source>
        <dbReference type="ARBA" id="ARBA00008161"/>
    </source>
</evidence>
<dbReference type="FunFam" id="1.10.10.60:FF:000063">
    <property type="entry name" value="SIX homeobox 2"/>
    <property type="match status" value="1"/>
</dbReference>
<dbReference type="GO" id="GO:0005667">
    <property type="term" value="C:transcription regulator complex"/>
    <property type="evidence" value="ECO:0007669"/>
    <property type="project" value="TreeGrafter"/>
</dbReference>